<dbReference type="AlphaFoldDB" id="A0A179UCY2"/>
<dbReference type="PROSITE" id="PS50941">
    <property type="entry name" value="CHIT_BIND_I_2"/>
    <property type="match status" value="1"/>
</dbReference>
<dbReference type="KEGG" id="bgh:BDBG_01572"/>
<dbReference type="Gene3D" id="3.20.20.370">
    <property type="entry name" value="Glycoside hydrolase/deacetylase"/>
    <property type="match status" value="1"/>
</dbReference>
<evidence type="ECO:0000256" key="2">
    <source>
        <dbReference type="ARBA" id="ARBA00022669"/>
    </source>
</evidence>
<evidence type="ECO:0000256" key="11">
    <source>
        <dbReference type="SAM" id="SignalP"/>
    </source>
</evidence>
<keyword evidence="7" id="KW-0119">Carbohydrate metabolism</keyword>
<evidence type="ECO:0000256" key="3">
    <source>
        <dbReference type="ARBA" id="ARBA00022723"/>
    </source>
</evidence>
<dbReference type="Gene3D" id="3.30.60.10">
    <property type="entry name" value="Endochitinase-like"/>
    <property type="match status" value="1"/>
</dbReference>
<keyword evidence="5" id="KW-0378">Hydrolase</keyword>
<keyword evidence="4 11" id="KW-0732">Signal</keyword>
<evidence type="ECO:0000313" key="15">
    <source>
        <dbReference type="Proteomes" id="UP000002038"/>
    </source>
</evidence>
<evidence type="ECO:0000256" key="4">
    <source>
        <dbReference type="ARBA" id="ARBA00022729"/>
    </source>
</evidence>
<dbReference type="GO" id="GO:0008061">
    <property type="term" value="F:chitin binding"/>
    <property type="evidence" value="ECO:0007669"/>
    <property type="project" value="UniProtKB-UniRule"/>
</dbReference>
<dbReference type="InterPro" id="IPR001002">
    <property type="entry name" value="Chitin-bd_1"/>
</dbReference>
<dbReference type="PANTHER" id="PTHR46471:SF4">
    <property type="entry name" value="CHITIN DEACETYLASE"/>
    <property type="match status" value="1"/>
</dbReference>
<dbReference type="GO" id="GO:0016810">
    <property type="term" value="F:hydrolase activity, acting on carbon-nitrogen (but not peptide) bonds"/>
    <property type="evidence" value="ECO:0007669"/>
    <property type="project" value="InterPro"/>
</dbReference>
<keyword evidence="6" id="KW-0843">Virulence</keyword>
<dbReference type="Pfam" id="PF01522">
    <property type="entry name" value="Polysacc_deac_1"/>
    <property type="match status" value="1"/>
</dbReference>
<dbReference type="CDD" id="cd10951">
    <property type="entry name" value="CE4_ClCDA_like"/>
    <property type="match status" value="1"/>
</dbReference>
<dbReference type="InterPro" id="IPR018371">
    <property type="entry name" value="Chitin-binding_1_CS"/>
</dbReference>
<sequence>MRSRRWVWALHLSLVVLASAAALDDELAHETANRGILPKFPIALPPAHVPPPGFGGLRNTPTPGLKKLDAPERRCGPQYGSCEDSYCCSPSGYCGISRYYCQAPDCLIDYGSGCDALKTPGGESTLNVVRDHVGQVPYANEPIFNCRIPNTVALTYDDGPNIYTRDLLDMLDSFGAKATFFLTGINSNKGSIDDRNFPWRELINRMLRSGHQIASHTWAHQDLDALSANQRLDQMVKNEMALRNIFGGFPTYMRPPYSRCSDHSGCVQQMDDLGYHAAYFDVDTDDYNNDTPYLIKRSKDIFDDAFASAKPNGDPLLVIAHDVHEQTVYNLTPHMLQGIYAAGYKPVTLGECLGDDPKNWYRWTYPSDSQGRWANPSSGAIPKNNQTNLIRGLPRGASHLPGL</sequence>
<dbReference type="Proteomes" id="UP000002038">
    <property type="component" value="Unassembled WGS sequence"/>
</dbReference>
<dbReference type="InterPro" id="IPR011330">
    <property type="entry name" value="Glyco_hydro/deAcase_b/a-brl"/>
</dbReference>
<dbReference type="InterPro" id="IPR002509">
    <property type="entry name" value="NODB_dom"/>
</dbReference>
<gene>
    <name evidence="14" type="ORF">BDBG_01572</name>
</gene>
<evidence type="ECO:0000259" key="12">
    <source>
        <dbReference type="PROSITE" id="PS50941"/>
    </source>
</evidence>
<evidence type="ECO:0000256" key="9">
    <source>
        <dbReference type="PROSITE-ProRule" id="PRU00261"/>
    </source>
</evidence>
<feature type="disulfide bond" evidence="9">
    <location>
        <begin position="87"/>
        <end position="101"/>
    </location>
</feature>
<dbReference type="GO" id="GO:0046872">
    <property type="term" value="F:metal ion binding"/>
    <property type="evidence" value="ECO:0007669"/>
    <property type="project" value="UniProtKB-KW"/>
</dbReference>
<dbReference type="GeneID" id="8507044"/>
<dbReference type="SUPFAM" id="SSF88713">
    <property type="entry name" value="Glycoside hydrolase/deacetylase"/>
    <property type="match status" value="1"/>
</dbReference>
<dbReference type="InterPro" id="IPR036861">
    <property type="entry name" value="Endochitinase-like_sf"/>
</dbReference>
<evidence type="ECO:0000256" key="5">
    <source>
        <dbReference type="ARBA" id="ARBA00022801"/>
    </source>
</evidence>
<dbReference type="OrthoDB" id="407355at2759"/>
<evidence type="ECO:0000256" key="6">
    <source>
        <dbReference type="ARBA" id="ARBA00023026"/>
    </source>
</evidence>
<dbReference type="STRING" id="559298.A0A179UCY2"/>
<keyword evidence="8" id="KW-0170">Cobalt</keyword>
<feature type="compositionally biased region" description="Polar residues" evidence="10">
    <location>
        <begin position="372"/>
        <end position="389"/>
    </location>
</feature>
<keyword evidence="9" id="KW-1015">Disulfide bond</keyword>
<evidence type="ECO:0000259" key="13">
    <source>
        <dbReference type="PROSITE" id="PS51677"/>
    </source>
</evidence>
<evidence type="ECO:0000256" key="8">
    <source>
        <dbReference type="ARBA" id="ARBA00023285"/>
    </source>
</evidence>
<feature type="domain" description="NodB homology" evidence="13">
    <location>
        <begin position="150"/>
        <end position="347"/>
    </location>
</feature>
<evidence type="ECO:0000256" key="1">
    <source>
        <dbReference type="ARBA" id="ARBA00001941"/>
    </source>
</evidence>
<comment type="caution">
    <text evidence="9">Lacks conserved residue(s) required for the propagation of feature annotation.</text>
</comment>
<keyword evidence="3" id="KW-0479">Metal-binding</keyword>
<dbReference type="GO" id="GO:0005975">
    <property type="term" value="P:carbohydrate metabolic process"/>
    <property type="evidence" value="ECO:0007669"/>
    <property type="project" value="InterPro"/>
</dbReference>
<reference evidence="15" key="1">
    <citation type="journal article" date="2015" name="PLoS Genet.">
        <title>The dynamic genome and transcriptome of the human fungal pathogen Blastomyces and close relative Emmonsia.</title>
        <authorList>
            <person name="Munoz J.F."/>
            <person name="Gauthier G.M."/>
            <person name="Desjardins C.A."/>
            <person name="Gallo J.E."/>
            <person name="Holder J."/>
            <person name="Sullivan T.D."/>
            <person name="Marty A.J."/>
            <person name="Carmen J.C."/>
            <person name="Chen Z."/>
            <person name="Ding L."/>
            <person name="Gujja S."/>
            <person name="Magrini V."/>
            <person name="Misas E."/>
            <person name="Mitreva M."/>
            <person name="Priest M."/>
            <person name="Saif S."/>
            <person name="Whiston E.A."/>
            <person name="Young S."/>
            <person name="Zeng Q."/>
            <person name="Goldman W.E."/>
            <person name="Mardis E.R."/>
            <person name="Taylor J.W."/>
            <person name="McEwen J.G."/>
            <person name="Clay O.K."/>
            <person name="Klein B.S."/>
            <person name="Cuomo C.A."/>
        </authorList>
    </citation>
    <scope>NUCLEOTIDE SEQUENCE [LARGE SCALE GENOMIC DNA]</scope>
    <source>
        <strain evidence="15">SLH14081</strain>
    </source>
</reference>
<name>A0A179UCY2_BLAGS</name>
<dbReference type="PANTHER" id="PTHR46471">
    <property type="entry name" value="CHITIN DEACETYLASE"/>
    <property type="match status" value="1"/>
</dbReference>
<dbReference type="SUPFAM" id="SSF57016">
    <property type="entry name" value="Plant lectins/antimicrobial peptides"/>
    <property type="match status" value="1"/>
</dbReference>
<feature type="region of interest" description="Disordered" evidence="10">
    <location>
        <begin position="372"/>
        <end position="403"/>
    </location>
</feature>
<evidence type="ECO:0000313" key="14">
    <source>
        <dbReference type="EMBL" id="OAT05138.1"/>
    </source>
</evidence>
<evidence type="ECO:0000256" key="7">
    <source>
        <dbReference type="ARBA" id="ARBA00023277"/>
    </source>
</evidence>
<comment type="cofactor">
    <cofactor evidence="1">
        <name>Co(2+)</name>
        <dbReference type="ChEBI" id="CHEBI:48828"/>
    </cofactor>
</comment>
<proteinExistence type="predicted"/>
<protein>
    <submittedName>
        <fullName evidence="14">Chitin deacetylase</fullName>
    </submittedName>
</protein>
<keyword evidence="15" id="KW-1185">Reference proteome</keyword>
<feature type="chain" id="PRO_5008107307" evidence="11">
    <location>
        <begin position="23"/>
        <end position="403"/>
    </location>
</feature>
<dbReference type="EMBL" id="GG657449">
    <property type="protein sequence ID" value="OAT05138.1"/>
    <property type="molecule type" value="Genomic_DNA"/>
</dbReference>
<evidence type="ECO:0000256" key="10">
    <source>
        <dbReference type="SAM" id="MobiDB-lite"/>
    </source>
</evidence>
<dbReference type="RefSeq" id="XP_002628664.1">
    <property type="nucleotide sequence ID" value="XM_002628618.2"/>
</dbReference>
<dbReference type="CDD" id="cd00035">
    <property type="entry name" value="ChtBD1"/>
    <property type="match status" value="1"/>
</dbReference>
<dbReference type="PROSITE" id="PS51677">
    <property type="entry name" value="NODB"/>
    <property type="match status" value="1"/>
</dbReference>
<organism evidence="14 15">
    <name type="scientific">Blastomyces gilchristii (strain SLH14081)</name>
    <name type="common">Blastomyces dermatitidis</name>
    <dbReference type="NCBI Taxonomy" id="559298"/>
    <lineage>
        <taxon>Eukaryota</taxon>
        <taxon>Fungi</taxon>
        <taxon>Dikarya</taxon>
        <taxon>Ascomycota</taxon>
        <taxon>Pezizomycotina</taxon>
        <taxon>Eurotiomycetes</taxon>
        <taxon>Eurotiomycetidae</taxon>
        <taxon>Onygenales</taxon>
        <taxon>Ajellomycetaceae</taxon>
        <taxon>Blastomyces</taxon>
    </lineage>
</organism>
<feature type="disulfide bond" evidence="9">
    <location>
        <begin position="82"/>
        <end position="94"/>
    </location>
</feature>
<accession>A0A179UCY2</accession>
<dbReference type="VEuPathDB" id="FungiDB:BDBG_01572"/>
<dbReference type="PROSITE" id="PS00026">
    <property type="entry name" value="CHIT_BIND_I_1"/>
    <property type="match status" value="1"/>
</dbReference>
<feature type="domain" description="Chitin-binding type-1" evidence="12">
    <location>
        <begin position="72"/>
        <end position="116"/>
    </location>
</feature>
<feature type="signal peptide" evidence="11">
    <location>
        <begin position="1"/>
        <end position="22"/>
    </location>
</feature>
<keyword evidence="2 9" id="KW-0147">Chitin-binding</keyword>